<dbReference type="InterPro" id="IPR010994">
    <property type="entry name" value="RuvA_2-like"/>
</dbReference>
<dbReference type="Proteomes" id="UP000199701">
    <property type="component" value="Unassembled WGS sequence"/>
</dbReference>
<protein>
    <submittedName>
        <fullName evidence="3">DNA processing protein</fullName>
    </submittedName>
</protein>
<comment type="similarity">
    <text evidence="1">Belongs to the DprA/Smf family.</text>
</comment>
<dbReference type="Gene3D" id="3.40.50.450">
    <property type="match status" value="1"/>
</dbReference>
<reference evidence="3 4" key="1">
    <citation type="submission" date="2016-10" db="EMBL/GenBank/DDBJ databases">
        <authorList>
            <person name="de Groot N.N."/>
        </authorList>
    </citation>
    <scope>NUCLEOTIDE SEQUENCE [LARGE SCALE GENOMIC DNA]</scope>
    <source>
        <strain evidence="3 4">DSM 9179</strain>
    </source>
</reference>
<dbReference type="PANTHER" id="PTHR43022">
    <property type="entry name" value="PROTEIN SMF"/>
    <property type="match status" value="1"/>
</dbReference>
<dbReference type="SUPFAM" id="SSF102405">
    <property type="entry name" value="MCP/YpsA-like"/>
    <property type="match status" value="1"/>
</dbReference>
<dbReference type="GO" id="GO:0009294">
    <property type="term" value="P:DNA-mediated transformation"/>
    <property type="evidence" value="ECO:0007669"/>
    <property type="project" value="InterPro"/>
</dbReference>
<evidence type="ECO:0000259" key="2">
    <source>
        <dbReference type="Pfam" id="PF02481"/>
    </source>
</evidence>
<dbReference type="PANTHER" id="PTHR43022:SF1">
    <property type="entry name" value="PROTEIN SMF"/>
    <property type="match status" value="1"/>
</dbReference>
<gene>
    <name evidence="3" type="ORF">SAMN05421659_102295</name>
</gene>
<dbReference type="EMBL" id="FOJI01000002">
    <property type="protein sequence ID" value="SEV94540.1"/>
    <property type="molecule type" value="Genomic_DNA"/>
</dbReference>
<dbReference type="Pfam" id="PF02481">
    <property type="entry name" value="DNA_processg_A"/>
    <property type="match status" value="1"/>
</dbReference>
<organism evidence="3 4">
    <name type="scientific">[Clostridium] fimetarium</name>
    <dbReference type="NCBI Taxonomy" id="99656"/>
    <lineage>
        <taxon>Bacteria</taxon>
        <taxon>Bacillati</taxon>
        <taxon>Bacillota</taxon>
        <taxon>Clostridia</taxon>
        <taxon>Lachnospirales</taxon>
        <taxon>Lachnospiraceae</taxon>
    </lineage>
</organism>
<dbReference type="InterPro" id="IPR057666">
    <property type="entry name" value="DrpA_SLOG"/>
</dbReference>
<proteinExistence type="inferred from homology"/>
<dbReference type="SUPFAM" id="SSF47781">
    <property type="entry name" value="RuvA domain 2-like"/>
    <property type="match status" value="1"/>
</dbReference>
<dbReference type="NCBIfam" id="TIGR00732">
    <property type="entry name" value="dprA"/>
    <property type="match status" value="1"/>
</dbReference>
<dbReference type="AlphaFoldDB" id="A0A1I0N0D2"/>
<feature type="domain" description="Smf/DprA SLOG" evidence="2">
    <location>
        <begin position="82"/>
        <end position="290"/>
    </location>
</feature>
<keyword evidence="4" id="KW-1185">Reference proteome</keyword>
<name>A0A1I0N0D2_9FIRM</name>
<dbReference type="InterPro" id="IPR003488">
    <property type="entry name" value="DprA"/>
</dbReference>
<sequence>MDKSVEDYYWYWLCNIPDIGNAKIRAMLNIFGNAKEVYDASDKLLGYVQDLKDKEINSIIESKKDNDIYINFMKLEEKKIKFVHVESDDYPNRLKKIFDFPYGLYYKGNLPQENIPTVAIIGARDCTNYGREIAKMFGYEFSKLGVQVISGMARGIDSYGHVGAINAGGSTYAILGCGVDICYPKENINLYSDILQQGGIISEYSPGTNPLAYQFPMRNRIISGLADVIIVVEAREKSGSLITVDQALEQNKEVMVVPGRIGDRLSEGCNNLIKMGAQVITTPMDAYENLGIMQYISSKSDNNNKNMQADSAQDNFTLACQDKMVYSCVDLFPKSINSIIEETGLDIKVITNVLLNLELRNYIREISKNYYVRVINSAQFS</sequence>
<evidence type="ECO:0000313" key="3">
    <source>
        <dbReference type="EMBL" id="SEV94540.1"/>
    </source>
</evidence>
<evidence type="ECO:0000256" key="1">
    <source>
        <dbReference type="ARBA" id="ARBA00006525"/>
    </source>
</evidence>
<evidence type="ECO:0000313" key="4">
    <source>
        <dbReference type="Proteomes" id="UP000199701"/>
    </source>
</evidence>
<dbReference type="STRING" id="99656.SAMN05421659_102295"/>
<accession>A0A1I0N0D2</accession>
<dbReference type="OrthoDB" id="9785707at2"/>
<dbReference type="RefSeq" id="WP_092450753.1">
    <property type="nucleotide sequence ID" value="NZ_FOJI01000002.1"/>
</dbReference>